<name>A0A6J6PXE3_9ZZZZ</name>
<dbReference type="GO" id="GO:0006817">
    <property type="term" value="P:phosphate ion transport"/>
    <property type="evidence" value="ECO:0007669"/>
    <property type="project" value="UniProtKB-KW"/>
</dbReference>
<evidence type="ECO:0000313" key="8">
    <source>
        <dbReference type="EMBL" id="CAB4701158.1"/>
    </source>
</evidence>
<dbReference type="InterPro" id="IPR038078">
    <property type="entry name" value="PhoU-like_sf"/>
</dbReference>
<protein>
    <submittedName>
        <fullName evidence="8">Unannotated protein</fullName>
    </submittedName>
</protein>
<dbReference type="EMBL" id="CAFBQF010000115">
    <property type="protein sequence ID" value="CAB5056670.1"/>
    <property type="molecule type" value="Genomic_DNA"/>
</dbReference>
<dbReference type="Pfam" id="PF01895">
    <property type="entry name" value="PhoU"/>
    <property type="match status" value="2"/>
</dbReference>
<comment type="similarity">
    <text evidence="2">Belongs to the PhoU family.</text>
</comment>
<dbReference type="InterPro" id="IPR028366">
    <property type="entry name" value="PhoU"/>
</dbReference>
<evidence type="ECO:0000256" key="2">
    <source>
        <dbReference type="ARBA" id="ARBA00008107"/>
    </source>
</evidence>
<evidence type="ECO:0000313" key="11">
    <source>
        <dbReference type="EMBL" id="CAB5041544.1"/>
    </source>
</evidence>
<feature type="domain" description="PhoU" evidence="7">
    <location>
        <begin position="17"/>
        <end position="103"/>
    </location>
</feature>
<evidence type="ECO:0000313" key="12">
    <source>
        <dbReference type="EMBL" id="CAB5056670.1"/>
    </source>
</evidence>
<dbReference type="PIRSF" id="PIRSF003107">
    <property type="entry name" value="PhoU"/>
    <property type="match status" value="1"/>
</dbReference>
<feature type="domain" description="PhoU" evidence="7">
    <location>
        <begin position="121"/>
        <end position="203"/>
    </location>
</feature>
<dbReference type="Gene3D" id="1.20.58.220">
    <property type="entry name" value="Phosphate transport system protein phou homolog 2, domain 2"/>
    <property type="match status" value="1"/>
</dbReference>
<keyword evidence="4" id="KW-0813">Transport</keyword>
<dbReference type="EMBL" id="CAEZZQ010000091">
    <property type="protein sequence ID" value="CAB4782020.1"/>
    <property type="molecule type" value="Genomic_DNA"/>
</dbReference>
<evidence type="ECO:0000259" key="7">
    <source>
        <dbReference type="Pfam" id="PF01895"/>
    </source>
</evidence>
<dbReference type="EMBL" id="CAFBQA010000090">
    <property type="protein sequence ID" value="CAB5041544.1"/>
    <property type="molecule type" value="Genomic_DNA"/>
</dbReference>
<dbReference type="EMBL" id="CAFBMD010000087">
    <property type="protein sequence ID" value="CAB4902808.1"/>
    <property type="molecule type" value="Genomic_DNA"/>
</dbReference>
<reference evidence="8" key="1">
    <citation type="submission" date="2020-05" db="EMBL/GenBank/DDBJ databases">
        <authorList>
            <person name="Chiriac C."/>
            <person name="Salcher M."/>
            <person name="Ghai R."/>
            <person name="Kavagutti S V."/>
        </authorList>
    </citation>
    <scope>NUCLEOTIDE SEQUENCE</scope>
</reference>
<keyword evidence="6" id="KW-0592">Phosphate transport</keyword>
<dbReference type="SUPFAM" id="SSF109755">
    <property type="entry name" value="PhoU-like"/>
    <property type="match status" value="1"/>
</dbReference>
<dbReference type="PANTHER" id="PTHR42930:SF3">
    <property type="entry name" value="PHOSPHATE-SPECIFIC TRANSPORT SYSTEM ACCESSORY PROTEIN PHOU"/>
    <property type="match status" value="1"/>
</dbReference>
<dbReference type="NCBIfam" id="TIGR02135">
    <property type="entry name" value="phoU_full"/>
    <property type="match status" value="1"/>
</dbReference>
<comment type="subunit">
    <text evidence="3">Homodimer.</text>
</comment>
<evidence type="ECO:0000256" key="4">
    <source>
        <dbReference type="ARBA" id="ARBA00022448"/>
    </source>
</evidence>
<accession>A0A6J6PXE3</accession>
<dbReference type="FunFam" id="1.20.58.220:FF:000004">
    <property type="entry name" value="Phosphate-specific transport system accessory protein PhoU"/>
    <property type="match status" value="1"/>
</dbReference>
<dbReference type="InterPro" id="IPR026022">
    <property type="entry name" value="PhoU_dom"/>
</dbReference>
<dbReference type="EMBL" id="CAEZXW010000030">
    <property type="protein sequence ID" value="CAB4701158.1"/>
    <property type="molecule type" value="Genomic_DNA"/>
</dbReference>
<evidence type="ECO:0000256" key="6">
    <source>
        <dbReference type="ARBA" id="ARBA00022592"/>
    </source>
</evidence>
<dbReference type="PANTHER" id="PTHR42930">
    <property type="entry name" value="PHOSPHATE-SPECIFIC TRANSPORT SYSTEM ACCESSORY PROTEIN PHOU"/>
    <property type="match status" value="1"/>
</dbReference>
<dbReference type="GO" id="GO:0030643">
    <property type="term" value="P:intracellular phosphate ion homeostasis"/>
    <property type="evidence" value="ECO:0007669"/>
    <property type="project" value="InterPro"/>
</dbReference>
<evidence type="ECO:0000256" key="5">
    <source>
        <dbReference type="ARBA" id="ARBA00022490"/>
    </source>
</evidence>
<evidence type="ECO:0000256" key="1">
    <source>
        <dbReference type="ARBA" id="ARBA00004496"/>
    </source>
</evidence>
<dbReference type="GO" id="GO:0005737">
    <property type="term" value="C:cytoplasm"/>
    <property type="evidence" value="ECO:0007669"/>
    <property type="project" value="UniProtKB-SubCell"/>
</dbReference>
<dbReference type="GO" id="GO:0045936">
    <property type="term" value="P:negative regulation of phosphate metabolic process"/>
    <property type="evidence" value="ECO:0007669"/>
    <property type="project" value="InterPro"/>
</dbReference>
<sequence length="217" mass="24059">MRDAYHDDLDAVSATLVSMAAMVDNAIVRASKALLESDRALAEEVIAADAAIDTVQHELDNRTVDLMARQAPVASDLRVLVTSLRMSADLERMGDLAAHIAKAARMRFPACAIPVELQMTILEMSRVASDLVNKTALVIRDRDIEGALQVDRDDDQMDRLHRQLFITLLDPAWPHGIETAIDVTLIGRYYERFADHAVSVARRLYYSVTGEFAAPKN</sequence>
<evidence type="ECO:0000313" key="9">
    <source>
        <dbReference type="EMBL" id="CAB4782020.1"/>
    </source>
</evidence>
<evidence type="ECO:0000256" key="3">
    <source>
        <dbReference type="ARBA" id="ARBA00011738"/>
    </source>
</evidence>
<dbReference type="AlphaFoldDB" id="A0A6J6PXE3"/>
<organism evidence="8">
    <name type="scientific">freshwater metagenome</name>
    <dbReference type="NCBI Taxonomy" id="449393"/>
    <lineage>
        <taxon>unclassified sequences</taxon>
        <taxon>metagenomes</taxon>
        <taxon>ecological metagenomes</taxon>
    </lineage>
</organism>
<gene>
    <name evidence="8" type="ORF">UFOPK2593_00634</name>
    <name evidence="9" type="ORF">UFOPK2894_01276</name>
    <name evidence="10" type="ORF">UFOPK3492_01029</name>
    <name evidence="11" type="ORF">UFOPK4234_01311</name>
    <name evidence="12" type="ORF">UFOPK4295_01513</name>
</gene>
<comment type="subcellular location">
    <subcellularLocation>
        <location evidence="1">Cytoplasm</location>
    </subcellularLocation>
</comment>
<keyword evidence="5" id="KW-0963">Cytoplasm</keyword>
<proteinExistence type="inferred from homology"/>
<evidence type="ECO:0000313" key="10">
    <source>
        <dbReference type="EMBL" id="CAB4902808.1"/>
    </source>
</evidence>